<protein>
    <submittedName>
        <fullName evidence="2">Uncharacterized protein LOC101502141</fullName>
    </submittedName>
</protein>
<evidence type="ECO:0000313" key="1">
    <source>
        <dbReference type="Proteomes" id="UP000087171"/>
    </source>
</evidence>
<dbReference type="Proteomes" id="UP000087171">
    <property type="component" value="Chromosome Ca5"/>
</dbReference>
<sequence length="174" mass="19810">MDVPFIYNNGFYRGTGVHINGMCQWWGIRYSYLEECLISFDLINEVLVTTPASLDMYEGCELGRMVRHLVVLNESISLISNCPDTTTFHISILSELGMEKSWIKLFIVGPIPFIECPTGVEKKGMICFKKYDDDLVWIDLSTHIIDEIDVNGARLGCKTLFYKETFFSIGGINN</sequence>
<accession>A0A1S2Y7G1</accession>
<keyword evidence="1" id="KW-1185">Reference proteome</keyword>
<proteinExistence type="predicted"/>
<dbReference type="GeneID" id="101502141"/>
<dbReference type="PaxDb" id="3827-XP_004499803.1"/>
<name>A0A1S2Y7G1_CICAR</name>
<reference evidence="2" key="2">
    <citation type="submission" date="2025-08" db="UniProtKB">
        <authorList>
            <consortium name="RefSeq"/>
        </authorList>
    </citation>
    <scope>IDENTIFICATION</scope>
    <source>
        <tissue evidence="2">Etiolated seedlings</tissue>
    </source>
</reference>
<dbReference type="AlphaFoldDB" id="A0A1S2Y7G1"/>
<dbReference type="KEGG" id="cam:101502141"/>
<reference evidence="1" key="1">
    <citation type="journal article" date="2013" name="Nat. Biotechnol.">
        <title>Draft genome sequence of chickpea (Cicer arietinum) provides a resource for trait improvement.</title>
        <authorList>
            <person name="Varshney R.K."/>
            <person name="Song C."/>
            <person name="Saxena R.K."/>
            <person name="Azam S."/>
            <person name="Yu S."/>
            <person name="Sharpe A.G."/>
            <person name="Cannon S."/>
            <person name="Baek J."/>
            <person name="Rosen B.D."/>
            <person name="Tar'an B."/>
            <person name="Millan T."/>
            <person name="Zhang X."/>
            <person name="Ramsay L.D."/>
            <person name="Iwata A."/>
            <person name="Wang Y."/>
            <person name="Nelson W."/>
            <person name="Farmer A.D."/>
            <person name="Gaur P.M."/>
            <person name="Soderlund C."/>
            <person name="Penmetsa R.V."/>
            <person name="Xu C."/>
            <person name="Bharti A.K."/>
            <person name="He W."/>
            <person name="Winter P."/>
            <person name="Zhao S."/>
            <person name="Hane J.K."/>
            <person name="Carrasquilla-Garcia N."/>
            <person name="Condie J.A."/>
            <person name="Upadhyaya H.D."/>
            <person name="Luo M.C."/>
            <person name="Thudi M."/>
            <person name="Gowda C.L."/>
            <person name="Singh N.P."/>
            <person name="Lichtenzveig J."/>
            <person name="Gali K.K."/>
            <person name="Rubio J."/>
            <person name="Nadarajan N."/>
            <person name="Dolezel J."/>
            <person name="Bansal K.C."/>
            <person name="Xu X."/>
            <person name="Edwards D."/>
            <person name="Zhang G."/>
            <person name="Kahl G."/>
            <person name="Gil J."/>
            <person name="Singh K.B."/>
            <person name="Datta S.K."/>
            <person name="Jackson S.A."/>
            <person name="Wang J."/>
            <person name="Cook D.R."/>
        </authorList>
    </citation>
    <scope>NUCLEOTIDE SEQUENCE [LARGE SCALE GENOMIC DNA]</scope>
    <source>
        <strain evidence="1">cv. CDC Frontier</strain>
    </source>
</reference>
<organism evidence="1 2">
    <name type="scientific">Cicer arietinum</name>
    <name type="common">Chickpea</name>
    <name type="synonym">Garbanzo</name>
    <dbReference type="NCBI Taxonomy" id="3827"/>
    <lineage>
        <taxon>Eukaryota</taxon>
        <taxon>Viridiplantae</taxon>
        <taxon>Streptophyta</taxon>
        <taxon>Embryophyta</taxon>
        <taxon>Tracheophyta</taxon>
        <taxon>Spermatophyta</taxon>
        <taxon>Magnoliopsida</taxon>
        <taxon>eudicotyledons</taxon>
        <taxon>Gunneridae</taxon>
        <taxon>Pentapetalae</taxon>
        <taxon>rosids</taxon>
        <taxon>fabids</taxon>
        <taxon>Fabales</taxon>
        <taxon>Fabaceae</taxon>
        <taxon>Papilionoideae</taxon>
        <taxon>50 kb inversion clade</taxon>
        <taxon>NPAAA clade</taxon>
        <taxon>Hologalegina</taxon>
        <taxon>IRL clade</taxon>
        <taxon>Cicereae</taxon>
        <taxon>Cicer</taxon>
    </lineage>
</organism>
<gene>
    <name evidence="2" type="primary">LOC101502141</name>
</gene>
<dbReference type="OrthoDB" id="1428548at2759"/>
<dbReference type="RefSeq" id="XP_004499803.1">
    <property type="nucleotide sequence ID" value="XM_004499746.1"/>
</dbReference>
<evidence type="ECO:0000313" key="2">
    <source>
        <dbReference type="RefSeq" id="XP_004499803.1"/>
    </source>
</evidence>